<keyword evidence="3" id="KW-1185">Reference proteome</keyword>
<organism evidence="2 3">
    <name type="scientific">Paramecium sonneborni</name>
    <dbReference type="NCBI Taxonomy" id="65129"/>
    <lineage>
        <taxon>Eukaryota</taxon>
        <taxon>Sar</taxon>
        <taxon>Alveolata</taxon>
        <taxon>Ciliophora</taxon>
        <taxon>Intramacronucleata</taxon>
        <taxon>Oligohymenophorea</taxon>
        <taxon>Peniculida</taxon>
        <taxon>Parameciidae</taxon>
        <taxon>Paramecium</taxon>
    </lineage>
</organism>
<feature type="region of interest" description="Disordered" evidence="1">
    <location>
        <begin position="158"/>
        <end position="185"/>
    </location>
</feature>
<evidence type="ECO:0000256" key="1">
    <source>
        <dbReference type="SAM" id="MobiDB-lite"/>
    </source>
</evidence>
<evidence type="ECO:0000313" key="2">
    <source>
        <dbReference type="EMBL" id="CAD8085781.1"/>
    </source>
</evidence>
<dbReference type="EMBL" id="CAJJDN010000049">
    <property type="protein sequence ID" value="CAD8085781.1"/>
    <property type="molecule type" value="Genomic_DNA"/>
</dbReference>
<dbReference type="Proteomes" id="UP000692954">
    <property type="component" value="Unassembled WGS sequence"/>
</dbReference>
<name>A0A8S1N6R6_9CILI</name>
<reference evidence="2" key="1">
    <citation type="submission" date="2021-01" db="EMBL/GenBank/DDBJ databases">
        <authorList>
            <consortium name="Genoscope - CEA"/>
            <person name="William W."/>
        </authorList>
    </citation>
    <scope>NUCLEOTIDE SEQUENCE</scope>
</reference>
<protein>
    <submittedName>
        <fullName evidence="2">Uncharacterized protein</fullName>
    </submittedName>
</protein>
<accession>A0A8S1N6R6</accession>
<dbReference type="OrthoDB" id="305102at2759"/>
<evidence type="ECO:0000313" key="3">
    <source>
        <dbReference type="Proteomes" id="UP000692954"/>
    </source>
</evidence>
<comment type="caution">
    <text evidence="2">The sequence shown here is derived from an EMBL/GenBank/DDBJ whole genome shotgun (WGS) entry which is preliminary data.</text>
</comment>
<feature type="compositionally biased region" description="Low complexity" evidence="1">
    <location>
        <begin position="164"/>
        <end position="185"/>
    </location>
</feature>
<proteinExistence type="predicted"/>
<sequence length="270" mass="31047">MYWTFISKRVLQDLESLPNSIPVHKTINNQTSKINHSFELDSIKYYSASKIRCQSTHEISEKMVTSKYQRFHDIQIEFPMVRKRRLANILSNPNDYCQRTRPGKKATLAGTILKKYKDIRLSNPNNDKILQSSFYTQDMMGSRRSINMIQSQQKLMDRQCSNGSSSPKIPTTISPITPITPTTSKQQQQYIIRSKLGQSVDLEKIKPPRQLQPLSDILSCSPRAATRQEALKISHHKTNSSHSTNSLYIMNKVYGNVKNKNLPKSIFKVK</sequence>
<dbReference type="AlphaFoldDB" id="A0A8S1N6R6"/>
<gene>
    <name evidence="2" type="ORF">PSON_ATCC_30995.1.T0490013</name>
</gene>